<name>A0A915IAD3_ROMCU</name>
<dbReference type="Proteomes" id="UP000887565">
    <property type="component" value="Unplaced"/>
</dbReference>
<dbReference type="WBParaSite" id="nRc.2.0.1.t10832-RA">
    <property type="protein sequence ID" value="nRc.2.0.1.t10832-RA"/>
    <property type="gene ID" value="nRc.2.0.1.g10832"/>
</dbReference>
<sequence length="92" mass="10586">MAVRYILQCLTDTKVRNYPAIEEKKQIICDIHREYQIEMDKHAESKKKKSSVMMTQPAVPLKYQMKLALLIIMTTTMQAPTTRIQTSLGAAQ</sequence>
<protein>
    <submittedName>
        <fullName evidence="2">Uncharacterized protein</fullName>
    </submittedName>
</protein>
<evidence type="ECO:0000313" key="2">
    <source>
        <dbReference type="WBParaSite" id="nRc.2.0.1.t10832-RA"/>
    </source>
</evidence>
<proteinExistence type="predicted"/>
<organism evidence="1 2">
    <name type="scientific">Romanomermis culicivorax</name>
    <name type="common">Nematode worm</name>
    <dbReference type="NCBI Taxonomy" id="13658"/>
    <lineage>
        <taxon>Eukaryota</taxon>
        <taxon>Metazoa</taxon>
        <taxon>Ecdysozoa</taxon>
        <taxon>Nematoda</taxon>
        <taxon>Enoplea</taxon>
        <taxon>Dorylaimia</taxon>
        <taxon>Mermithida</taxon>
        <taxon>Mermithoidea</taxon>
        <taxon>Mermithidae</taxon>
        <taxon>Romanomermis</taxon>
    </lineage>
</organism>
<dbReference type="AlphaFoldDB" id="A0A915IAD3"/>
<reference evidence="2" key="1">
    <citation type="submission" date="2022-11" db="UniProtKB">
        <authorList>
            <consortium name="WormBaseParasite"/>
        </authorList>
    </citation>
    <scope>IDENTIFICATION</scope>
</reference>
<accession>A0A915IAD3</accession>
<evidence type="ECO:0000313" key="1">
    <source>
        <dbReference type="Proteomes" id="UP000887565"/>
    </source>
</evidence>
<keyword evidence="1" id="KW-1185">Reference proteome</keyword>